<organism evidence="1 2">
    <name type="scientific">[Brevibacterium] flavum</name>
    <dbReference type="NCBI Taxonomy" id="92706"/>
    <lineage>
        <taxon>Bacteria</taxon>
        <taxon>Bacillati</taxon>
        <taxon>Actinomycetota</taxon>
        <taxon>Actinomycetes</taxon>
        <taxon>Mycobacteriales</taxon>
        <taxon>Corynebacteriaceae</taxon>
        <taxon>Corynebacterium</taxon>
    </lineage>
</organism>
<name>A0A0F6Z6F2_9CORY</name>
<dbReference type="Proteomes" id="UP000034037">
    <property type="component" value="Chromosome"/>
</dbReference>
<proteinExistence type="predicted"/>
<dbReference type="HOGENOM" id="CLU_181311_0_0_11"/>
<dbReference type="PATRIC" id="fig|92706.3.peg.2477"/>
<dbReference type="RefSeq" id="WP_003859194.1">
    <property type="nucleotide sequence ID" value="NZ_CP011309.1"/>
</dbReference>
<evidence type="ECO:0000313" key="2">
    <source>
        <dbReference type="Proteomes" id="UP000034037"/>
    </source>
</evidence>
<dbReference type="AlphaFoldDB" id="A0A0F6Z6F2"/>
<dbReference type="EMBL" id="CP011309">
    <property type="protein sequence ID" value="AKF28185.1"/>
    <property type="molecule type" value="Genomic_DNA"/>
</dbReference>
<gene>
    <name evidence="1" type="ORF">YH66_11815</name>
</gene>
<accession>A0A0F6Z6F2</accession>
<evidence type="ECO:0000313" key="1">
    <source>
        <dbReference type="EMBL" id="AKF28185.1"/>
    </source>
</evidence>
<keyword evidence="2" id="KW-1185">Reference proteome</keyword>
<protein>
    <submittedName>
        <fullName evidence="1">Uncharacterized protein</fullName>
    </submittedName>
</protein>
<reference evidence="1 2" key="1">
    <citation type="submission" date="2015-04" db="EMBL/GenBank/DDBJ databases">
        <title>Complete Genome Sequence of Brevibacterium flavum ATCC 15168.</title>
        <authorList>
            <person name="Ahn J."/>
            <person name="Park G."/>
            <person name="Jeon W."/>
            <person name="Jang Y."/>
            <person name="Jang M."/>
            <person name="Lee H."/>
            <person name="Lee H."/>
        </authorList>
    </citation>
    <scope>NUCLEOTIDE SEQUENCE [LARGE SCALE GENOMIC DNA]</scope>
    <source>
        <strain evidence="1 2">ATCC 15168</strain>
    </source>
</reference>
<sequence>MAKAGKASIVIDSDRLMEWVRKAHTETVHDTAEDVAETVRSKLPEDVEVVVNDHISAAGRPVSVVTIIHPSGMARQARDGILTRSAAEHGLTVTRTEDG</sequence>